<feature type="compositionally biased region" description="Low complexity" evidence="1">
    <location>
        <begin position="61"/>
        <end position="80"/>
    </location>
</feature>
<dbReference type="EMBL" id="KI913957">
    <property type="protein sequence ID" value="ETW04715.1"/>
    <property type="molecule type" value="Genomic_DNA"/>
</dbReference>
<protein>
    <recommendedName>
        <fullName evidence="2">WRKY19-like zinc finger domain-containing protein</fullName>
    </recommendedName>
</protein>
<name>A0A024UES6_9STRA</name>
<evidence type="ECO:0000259" key="2">
    <source>
        <dbReference type="Pfam" id="PF24906"/>
    </source>
</evidence>
<sequence>MQYGAPQPSLRCFGSEQLHQHDYSRIACIVPACYRFAKSHGMCLIHASTLRHSPSSNRVETSLSLGSSSPTTSTSSTLSSQDEAASTAMLDLYRQSSPRGSDAPDLHDIRNKSSRRCFISSCHKFARIAGLCTQHNMKLSNQRRKCNVDECRSYARTAGLCIRHGGGKMCSVEGCNTVQQSGGLCRAHGGGSKCKPCKHDGCTHFARVGGLCGQHKHHATTPSLPSLPSDRGT</sequence>
<dbReference type="GeneID" id="20080918"/>
<dbReference type="InterPro" id="IPR056866">
    <property type="entry name" value="Znf_WRKY19"/>
</dbReference>
<feature type="region of interest" description="Disordered" evidence="1">
    <location>
        <begin position="54"/>
        <end position="80"/>
    </location>
</feature>
<dbReference type="PANTHER" id="PTHR31827:SF1">
    <property type="entry name" value="EMB|CAB89363.1"/>
    <property type="match status" value="1"/>
</dbReference>
<accession>A0A024UES6</accession>
<proteinExistence type="predicted"/>
<dbReference type="Pfam" id="PF24906">
    <property type="entry name" value="Zf_WRKY19"/>
    <property type="match status" value="2"/>
</dbReference>
<reference evidence="3" key="1">
    <citation type="submission" date="2013-12" db="EMBL/GenBank/DDBJ databases">
        <title>The Genome Sequence of Aphanomyces invadans NJM9701.</title>
        <authorList>
            <consortium name="The Broad Institute Genomics Platform"/>
            <person name="Russ C."/>
            <person name="Tyler B."/>
            <person name="van West P."/>
            <person name="Dieguez-Uribeondo J."/>
            <person name="Young S.K."/>
            <person name="Zeng Q."/>
            <person name="Gargeya S."/>
            <person name="Fitzgerald M."/>
            <person name="Abouelleil A."/>
            <person name="Alvarado L."/>
            <person name="Chapman S.B."/>
            <person name="Gainer-Dewar J."/>
            <person name="Goldberg J."/>
            <person name="Griggs A."/>
            <person name="Gujja S."/>
            <person name="Hansen M."/>
            <person name="Howarth C."/>
            <person name="Imamovic A."/>
            <person name="Ireland A."/>
            <person name="Larimer J."/>
            <person name="McCowan C."/>
            <person name="Murphy C."/>
            <person name="Pearson M."/>
            <person name="Poon T.W."/>
            <person name="Priest M."/>
            <person name="Roberts A."/>
            <person name="Saif S."/>
            <person name="Shea T."/>
            <person name="Sykes S."/>
            <person name="Wortman J."/>
            <person name="Nusbaum C."/>
            <person name="Birren B."/>
        </authorList>
    </citation>
    <scope>NUCLEOTIDE SEQUENCE [LARGE SCALE GENOMIC DNA]</scope>
    <source>
        <strain evidence="3">NJM9701</strain>
    </source>
</reference>
<dbReference type="AlphaFoldDB" id="A0A024UES6"/>
<dbReference type="PANTHER" id="PTHR31827">
    <property type="entry name" value="EMB|CAB89363.1"/>
    <property type="match status" value="1"/>
</dbReference>
<feature type="domain" description="WRKY19-like zinc finger" evidence="2">
    <location>
        <begin position="167"/>
        <end position="190"/>
    </location>
</feature>
<dbReference type="VEuPathDB" id="FungiDB:H310_03868"/>
<feature type="domain" description="WRKY19-like zinc finger" evidence="2">
    <location>
        <begin position="144"/>
        <end position="166"/>
    </location>
</feature>
<organism evidence="3">
    <name type="scientific">Aphanomyces invadans</name>
    <dbReference type="NCBI Taxonomy" id="157072"/>
    <lineage>
        <taxon>Eukaryota</taxon>
        <taxon>Sar</taxon>
        <taxon>Stramenopiles</taxon>
        <taxon>Oomycota</taxon>
        <taxon>Saprolegniomycetes</taxon>
        <taxon>Saprolegniales</taxon>
        <taxon>Verrucalvaceae</taxon>
        <taxon>Aphanomyces</taxon>
    </lineage>
</organism>
<gene>
    <name evidence="3" type="ORF">H310_03868</name>
</gene>
<dbReference type="OrthoDB" id="67669at2759"/>
<evidence type="ECO:0000256" key="1">
    <source>
        <dbReference type="SAM" id="MobiDB-lite"/>
    </source>
</evidence>
<dbReference type="RefSeq" id="XP_008866153.1">
    <property type="nucleotide sequence ID" value="XM_008867931.1"/>
</dbReference>
<evidence type="ECO:0000313" key="3">
    <source>
        <dbReference type="EMBL" id="ETW04715.1"/>
    </source>
</evidence>
<dbReference type="STRING" id="157072.A0A024UES6"/>